<protein>
    <submittedName>
        <fullName evidence="2">Unannotated protein</fullName>
    </submittedName>
</protein>
<gene>
    <name evidence="2" type="ORF">UFOPK3423_00753</name>
</gene>
<evidence type="ECO:0000313" key="2">
    <source>
        <dbReference type="EMBL" id="CAB4871256.1"/>
    </source>
</evidence>
<feature type="domain" description="SAF" evidence="1">
    <location>
        <begin position="40"/>
        <end position="102"/>
    </location>
</feature>
<dbReference type="Pfam" id="PF08666">
    <property type="entry name" value="SAF"/>
    <property type="match status" value="1"/>
</dbReference>
<accession>A0A6J7DL90</accession>
<name>A0A6J7DL90_9ZZZZ</name>
<dbReference type="AlphaFoldDB" id="A0A6J7DL90"/>
<evidence type="ECO:0000259" key="1">
    <source>
        <dbReference type="SMART" id="SM00858"/>
    </source>
</evidence>
<reference evidence="2" key="1">
    <citation type="submission" date="2020-05" db="EMBL/GenBank/DDBJ databases">
        <authorList>
            <person name="Chiriac C."/>
            <person name="Salcher M."/>
            <person name="Ghai R."/>
            <person name="Kavagutti S V."/>
        </authorList>
    </citation>
    <scope>NUCLEOTIDE SEQUENCE</scope>
</reference>
<dbReference type="SMART" id="SM00858">
    <property type="entry name" value="SAF"/>
    <property type="match status" value="1"/>
</dbReference>
<dbReference type="EMBL" id="CAFBLQ010000066">
    <property type="protein sequence ID" value="CAB4871256.1"/>
    <property type="molecule type" value="Genomic_DNA"/>
</dbReference>
<dbReference type="CDD" id="cd11614">
    <property type="entry name" value="SAF_CpaB_FlgA_like"/>
    <property type="match status" value="1"/>
</dbReference>
<proteinExistence type="predicted"/>
<organism evidence="2">
    <name type="scientific">freshwater metagenome</name>
    <dbReference type="NCBI Taxonomy" id="449393"/>
    <lineage>
        <taxon>unclassified sequences</taxon>
        <taxon>metagenomes</taxon>
        <taxon>ecological metagenomes</taxon>
    </lineage>
</organism>
<dbReference type="InterPro" id="IPR013974">
    <property type="entry name" value="SAF"/>
</dbReference>
<sequence>MSPRRRAALLAGLAIVLGALAASDMAGREAALRGRLGPAVGVVTLRRSVARGARIGRSALAVRRVPARYAPAGAFSSPGEVVGARAAVALPAGFDLHPSVLAGGEAGVSGDPLAGARPGERIARIVAIGDARELAPGTRADVLITRDDGSDRVSTRLALSAAEVVSAEPAGSDGEGDLAGLPRVALALRVSVAQAIALVEAQNGARELRVLPRPAG</sequence>